<dbReference type="Proteomes" id="UP001595075">
    <property type="component" value="Unassembled WGS sequence"/>
</dbReference>
<keyword evidence="2" id="KW-1185">Reference proteome</keyword>
<evidence type="ECO:0000313" key="1">
    <source>
        <dbReference type="EMBL" id="KAL2060588.1"/>
    </source>
</evidence>
<name>A0ABR4BSJ0_9HELO</name>
<organism evidence="1 2">
    <name type="scientific">Oculimacula yallundae</name>
    <dbReference type="NCBI Taxonomy" id="86028"/>
    <lineage>
        <taxon>Eukaryota</taxon>
        <taxon>Fungi</taxon>
        <taxon>Dikarya</taxon>
        <taxon>Ascomycota</taxon>
        <taxon>Pezizomycotina</taxon>
        <taxon>Leotiomycetes</taxon>
        <taxon>Helotiales</taxon>
        <taxon>Ploettnerulaceae</taxon>
        <taxon>Oculimacula</taxon>
    </lineage>
</organism>
<reference evidence="1 2" key="1">
    <citation type="journal article" date="2024" name="Commun. Biol.">
        <title>Comparative genomic analysis of thermophilic fungi reveals convergent evolutionary adaptations and gene losses.</title>
        <authorList>
            <person name="Steindorff A.S."/>
            <person name="Aguilar-Pontes M.V."/>
            <person name="Robinson A.J."/>
            <person name="Andreopoulos B."/>
            <person name="LaButti K."/>
            <person name="Kuo A."/>
            <person name="Mondo S."/>
            <person name="Riley R."/>
            <person name="Otillar R."/>
            <person name="Haridas S."/>
            <person name="Lipzen A."/>
            <person name="Grimwood J."/>
            <person name="Schmutz J."/>
            <person name="Clum A."/>
            <person name="Reid I.D."/>
            <person name="Moisan M.C."/>
            <person name="Butler G."/>
            <person name="Nguyen T.T.M."/>
            <person name="Dewar K."/>
            <person name="Conant G."/>
            <person name="Drula E."/>
            <person name="Henrissat B."/>
            <person name="Hansel C."/>
            <person name="Singer S."/>
            <person name="Hutchinson M.I."/>
            <person name="de Vries R.P."/>
            <person name="Natvig D.O."/>
            <person name="Powell A.J."/>
            <person name="Tsang A."/>
            <person name="Grigoriev I.V."/>
        </authorList>
    </citation>
    <scope>NUCLEOTIDE SEQUENCE [LARGE SCALE GENOMIC DNA]</scope>
    <source>
        <strain evidence="1 2">CBS 494.80</strain>
    </source>
</reference>
<evidence type="ECO:0008006" key="3">
    <source>
        <dbReference type="Google" id="ProtNLM"/>
    </source>
</evidence>
<evidence type="ECO:0000313" key="2">
    <source>
        <dbReference type="Proteomes" id="UP001595075"/>
    </source>
</evidence>
<dbReference type="EMBL" id="JAZHXI010000021">
    <property type="protein sequence ID" value="KAL2060588.1"/>
    <property type="molecule type" value="Genomic_DNA"/>
</dbReference>
<gene>
    <name evidence="1" type="ORF">VTL71DRAFT_9229</name>
</gene>
<accession>A0ABR4BSJ0</accession>
<sequence>MGSYTEASLTNLHHLTRKHNQLVSSFGYSLHNLYYHHPQPGQHFRLLCYFQTTISKCQPTAHPNFLRAQDHHRVVLFLLCQNPELVLRIYHKDWPALVSVPRLVDAFILRIHECTDDSGFLTSMSLKELSSRLRYTRQRHPHTFSYLQIINGIRHIPRLIHTLSSSWPHMLMIPSRPIRRDCCSATTVFLLEAWMACAARPTN</sequence>
<protein>
    <recommendedName>
        <fullName evidence="3">Maturase K</fullName>
    </recommendedName>
</protein>
<proteinExistence type="predicted"/>
<comment type="caution">
    <text evidence="1">The sequence shown here is derived from an EMBL/GenBank/DDBJ whole genome shotgun (WGS) entry which is preliminary data.</text>
</comment>